<dbReference type="Pfam" id="PF23121">
    <property type="entry name" value="SPOC_AIPP2"/>
    <property type="match status" value="1"/>
</dbReference>
<organism evidence="9 10">
    <name type="scientific">Hibiscus sabdariffa</name>
    <name type="common">roselle</name>
    <dbReference type="NCBI Taxonomy" id="183260"/>
    <lineage>
        <taxon>Eukaryota</taxon>
        <taxon>Viridiplantae</taxon>
        <taxon>Streptophyta</taxon>
        <taxon>Embryophyta</taxon>
        <taxon>Tracheophyta</taxon>
        <taxon>Spermatophyta</taxon>
        <taxon>Magnoliopsida</taxon>
        <taxon>eudicotyledons</taxon>
        <taxon>Gunneridae</taxon>
        <taxon>Pentapetalae</taxon>
        <taxon>rosids</taxon>
        <taxon>malvids</taxon>
        <taxon>Malvales</taxon>
        <taxon>Malvaceae</taxon>
        <taxon>Malvoideae</taxon>
        <taxon>Hibiscus</taxon>
    </lineage>
</organism>
<keyword evidence="10" id="KW-1185">Reference proteome</keyword>
<feature type="compositionally biased region" description="Polar residues" evidence="6">
    <location>
        <begin position="116"/>
        <end position="129"/>
    </location>
</feature>
<evidence type="ECO:0000259" key="8">
    <source>
        <dbReference type="Pfam" id="PF23121"/>
    </source>
</evidence>
<feature type="region of interest" description="Disordered" evidence="6">
    <location>
        <begin position="114"/>
        <end position="147"/>
    </location>
</feature>
<keyword evidence="5" id="KW-0804">Transcription</keyword>
<dbReference type="SUPFAM" id="SSF53098">
    <property type="entry name" value="Ribonuclease H-like"/>
    <property type="match status" value="1"/>
</dbReference>
<feature type="domain" description="RNase H type-1" evidence="7">
    <location>
        <begin position="875"/>
        <end position="985"/>
    </location>
</feature>
<dbReference type="PANTHER" id="PTHR33304:SF36">
    <property type="entry name" value="GB|AAF26970.1-RELATED"/>
    <property type="match status" value="1"/>
</dbReference>
<gene>
    <name evidence="9" type="ORF">V6N12_043776</name>
</gene>
<dbReference type="InterPro" id="IPR049914">
    <property type="entry name" value="PHD1-3/5-6"/>
</dbReference>
<dbReference type="InterPro" id="IPR013083">
    <property type="entry name" value="Znf_RING/FYVE/PHD"/>
</dbReference>
<feature type="domain" description="AIPP2-like SPOC-like" evidence="8">
    <location>
        <begin position="323"/>
        <end position="447"/>
    </location>
</feature>
<dbReference type="Gene3D" id="3.30.420.10">
    <property type="entry name" value="Ribonuclease H-like superfamily/Ribonuclease H"/>
    <property type="match status" value="1"/>
</dbReference>
<feature type="region of interest" description="Disordered" evidence="6">
    <location>
        <begin position="800"/>
        <end position="827"/>
    </location>
</feature>
<evidence type="ECO:0000256" key="5">
    <source>
        <dbReference type="ARBA" id="ARBA00023163"/>
    </source>
</evidence>
<proteinExistence type="predicted"/>
<name>A0ABR2DGB2_9ROSI</name>
<evidence type="ECO:0000256" key="3">
    <source>
        <dbReference type="ARBA" id="ARBA00022833"/>
    </source>
</evidence>
<reference evidence="9 10" key="1">
    <citation type="journal article" date="2024" name="G3 (Bethesda)">
        <title>Genome assembly of Hibiscus sabdariffa L. provides insights into metabolisms of medicinal natural products.</title>
        <authorList>
            <person name="Kim T."/>
        </authorList>
    </citation>
    <scope>NUCLEOTIDE SEQUENCE [LARGE SCALE GENOMIC DNA]</scope>
    <source>
        <strain evidence="9">TK-2024</strain>
        <tissue evidence="9">Old leaves</tissue>
    </source>
</reference>
<dbReference type="InterPro" id="IPR002156">
    <property type="entry name" value="RNaseH_domain"/>
</dbReference>
<evidence type="ECO:0000313" key="9">
    <source>
        <dbReference type="EMBL" id="KAK8537623.1"/>
    </source>
</evidence>
<dbReference type="InterPro" id="IPR012337">
    <property type="entry name" value="RNaseH-like_sf"/>
</dbReference>
<evidence type="ECO:0000256" key="4">
    <source>
        <dbReference type="ARBA" id="ARBA00023015"/>
    </source>
</evidence>
<keyword evidence="3" id="KW-0862">Zinc</keyword>
<dbReference type="InterPro" id="IPR011011">
    <property type="entry name" value="Znf_FYVE_PHD"/>
</dbReference>
<keyword evidence="1" id="KW-0479">Metal-binding</keyword>
<evidence type="ECO:0000256" key="6">
    <source>
        <dbReference type="SAM" id="MobiDB-lite"/>
    </source>
</evidence>
<accession>A0ABR2DGB2</accession>
<keyword evidence="2" id="KW-0863">Zinc-finger</keyword>
<evidence type="ECO:0000259" key="7">
    <source>
        <dbReference type="Pfam" id="PF13456"/>
    </source>
</evidence>
<comment type="caution">
    <text evidence="9">The sequence shown here is derived from an EMBL/GenBank/DDBJ whole genome shotgun (WGS) entry which is preliminary data.</text>
</comment>
<dbReference type="EMBL" id="JBBPBM010000028">
    <property type="protein sequence ID" value="KAK8537623.1"/>
    <property type="molecule type" value="Genomic_DNA"/>
</dbReference>
<evidence type="ECO:0000313" key="10">
    <source>
        <dbReference type="Proteomes" id="UP001472677"/>
    </source>
</evidence>
<protein>
    <recommendedName>
        <fullName evidence="11">Zinc finger PHD-type domain-containing protein</fullName>
    </recommendedName>
</protein>
<evidence type="ECO:0000256" key="1">
    <source>
        <dbReference type="ARBA" id="ARBA00022723"/>
    </source>
</evidence>
<dbReference type="InterPro" id="IPR044730">
    <property type="entry name" value="RNase_H-like_dom_plant"/>
</dbReference>
<evidence type="ECO:0000256" key="2">
    <source>
        <dbReference type="ARBA" id="ARBA00022771"/>
    </source>
</evidence>
<feature type="compositionally biased region" description="Polar residues" evidence="6">
    <location>
        <begin position="183"/>
        <end position="194"/>
    </location>
</feature>
<dbReference type="CDD" id="cd06222">
    <property type="entry name" value="RNase_H_like"/>
    <property type="match status" value="1"/>
</dbReference>
<keyword evidence="4" id="KW-0805">Transcription regulation</keyword>
<feature type="compositionally biased region" description="Basic and acidic residues" evidence="6">
    <location>
        <begin position="195"/>
        <end position="204"/>
    </location>
</feature>
<dbReference type="SUPFAM" id="SSF57903">
    <property type="entry name" value="FYVE/PHD zinc finger"/>
    <property type="match status" value="1"/>
</dbReference>
<evidence type="ECO:0008006" key="11">
    <source>
        <dbReference type="Google" id="ProtNLM"/>
    </source>
</evidence>
<dbReference type="Pfam" id="PF13456">
    <property type="entry name" value="RVT_3"/>
    <property type="match status" value="1"/>
</dbReference>
<dbReference type="InterPro" id="IPR036397">
    <property type="entry name" value="RNaseH_sf"/>
</dbReference>
<dbReference type="Gene3D" id="3.30.40.10">
    <property type="entry name" value="Zinc/RING finger domain, C3HC4 (zinc finger)"/>
    <property type="match status" value="1"/>
</dbReference>
<dbReference type="InterPro" id="IPR056280">
    <property type="entry name" value="AIPP2-like_SPOC"/>
</dbReference>
<sequence length="995" mass="110125">MGESRDTHSDQRCDTCGAAGYEELVNTCSRCTIRRHFYCMRVLVRNKLEDWICELCLPKNDIDYLNSGQTKNVLDSSRNVSFDLGRQVTCKRKKAVETGKVKFLPTEEAMKLSSGLPKTTFPSNSNSGSKPVPANFTPSPSKRPFMGSKNIGPCFNPIKVRRNPTFLQLGSVGVPRCPGVQISSSSRQHVQIPNKSKEAEEKAPRTLTKKYGSNGKPVSSVMAAKEVKKSVHVVPNKENVHKGKMSDTILPDKEFTNLHSNTEDAMRATRSSPSRHHTTIISSDQSFPNVAEPENCNVPKTETRNRLKVSLYRPHAPSLYATWKGGFKFHDTATLGEYFGGFLAHPPCRVHRKAYEFSMKMPPVLQVNLLQQCHLQADILQNGCLDLFDIALYFFPAEYPERSQKNYKQLLELMEMKNSVMISSIYDMDLLIFTAKQLHADSQVCQIFMFNGYGLNAFMKTTNTIVMFLDMFTKSNMDFFVGIFCHAKENRMKVCQEVPSLVSSTHDDGNANMDSSEAVDMDIDMINGNVVGIPDMVISKASTLEFNKQAAKETPVSIRDGKFSTFSGDMNSAVQLTSPESKQEGCIESDLPSKSIEKINSKFPVEPPSESSLGRLPGSIIEANMSGFGMSKLDSSDGASKGKNVLNERGIMSQVKEETGCPGKMQVVFQVCRPQPHGTGEAFDVCRPQLHGSTKDDSLQRSQNQNQVSACHQINDPSAACLPPCILGEGREIRSRVKTEVHEDEKPFKRIELCKDESQIAGSCAVEVKAEVQEVVNDCTAVCSSCLLNTGTKLAMQIKAEEHEGEKSDEMREKGLRGSSRLSEDKSKTIAGSSNDLCTVKDKTERHVILPDITKTSLCSAPFASPMVKLSVAGRSASAGGLIRDESGRWIVGYNLNLGICNCLAADLWALYQGMKLTRDRGYKKVQVKSDSAAAVVSLKKAPSLVDTNRALIESCRALINSEWDCKVYMVRREENRCAEWLATHVGLSTWVVYT</sequence>
<dbReference type="PANTHER" id="PTHR33304">
    <property type="match status" value="1"/>
</dbReference>
<dbReference type="Proteomes" id="UP001472677">
    <property type="component" value="Unassembled WGS sequence"/>
</dbReference>
<feature type="region of interest" description="Disordered" evidence="6">
    <location>
        <begin position="183"/>
        <end position="218"/>
    </location>
</feature>